<organism evidence="1 2">
    <name type="scientific">Zalaria obscura</name>
    <dbReference type="NCBI Taxonomy" id="2024903"/>
    <lineage>
        <taxon>Eukaryota</taxon>
        <taxon>Fungi</taxon>
        <taxon>Dikarya</taxon>
        <taxon>Ascomycota</taxon>
        <taxon>Pezizomycotina</taxon>
        <taxon>Dothideomycetes</taxon>
        <taxon>Dothideomycetidae</taxon>
        <taxon>Dothideales</taxon>
        <taxon>Zalariaceae</taxon>
        <taxon>Zalaria</taxon>
    </lineage>
</organism>
<protein>
    <submittedName>
        <fullName evidence="1">Uncharacterized protein</fullName>
    </submittedName>
</protein>
<gene>
    <name evidence="1" type="ORF">M8818_006706</name>
</gene>
<dbReference type="Proteomes" id="UP001320706">
    <property type="component" value="Unassembled WGS sequence"/>
</dbReference>
<reference evidence="1" key="1">
    <citation type="submission" date="2024-02" db="EMBL/GenBank/DDBJ databases">
        <title>Metagenome Assembled Genome of Zalaria obscura JY119.</title>
        <authorList>
            <person name="Vighnesh L."/>
            <person name="Jagadeeshwari U."/>
            <person name="Venkata Ramana C."/>
            <person name="Sasikala C."/>
        </authorList>
    </citation>
    <scope>NUCLEOTIDE SEQUENCE</scope>
    <source>
        <strain evidence="1">JY119</strain>
    </source>
</reference>
<keyword evidence="2" id="KW-1185">Reference proteome</keyword>
<dbReference type="EMBL" id="JAMKPW020000041">
    <property type="protein sequence ID" value="KAK8196541.1"/>
    <property type="molecule type" value="Genomic_DNA"/>
</dbReference>
<proteinExistence type="predicted"/>
<evidence type="ECO:0000313" key="2">
    <source>
        <dbReference type="Proteomes" id="UP001320706"/>
    </source>
</evidence>
<accession>A0ACC3S4P7</accession>
<evidence type="ECO:0000313" key="1">
    <source>
        <dbReference type="EMBL" id="KAK8196541.1"/>
    </source>
</evidence>
<sequence length="366" mass="42177">MPKFLAPRKSGVHRVAAIALYRTLLSQCGTIPFADEQKDALRNVVRNRFRSNLNRQGGDKLRTAFTAGYEAVTHLDASASGNEESTSLITTILSQVHTRLTLPPGAPWPPRSDAPTESPEPLPPPKPKRAPGELILSRPLPLDKLTGPVRRIPILVNANHVPILRLTKPQPHHLTMYIKRRVEQRQRRHDRKWVLHEDIALSKQEDEWDELIGQKGQKGEGKWADEQEKALDEVEDSLEREQAKNRRWTAKLSKIVDEEKALAEEEKLERKRAKNRRRMARKRERLAAEDKRHQNEERVEQDRRHQNEEKVGTRGTQAAEDDQRHQNQEVVKRGVPKLPRRTNTNKPRSETKVEPSSLFKPIRRGT</sequence>
<comment type="caution">
    <text evidence="1">The sequence shown here is derived from an EMBL/GenBank/DDBJ whole genome shotgun (WGS) entry which is preliminary data.</text>
</comment>
<name>A0ACC3S4P7_9PEZI</name>